<dbReference type="OrthoDB" id="9812993at2"/>
<evidence type="ECO:0000313" key="7">
    <source>
        <dbReference type="Proteomes" id="UP000000503"/>
    </source>
</evidence>
<dbReference type="Gene3D" id="1.10.357.10">
    <property type="entry name" value="Tetracycline Repressor, domain 2"/>
    <property type="match status" value="1"/>
</dbReference>
<dbReference type="AlphaFoldDB" id="F8EY91"/>
<feature type="domain" description="HTH tetR-type" evidence="5">
    <location>
        <begin position="10"/>
        <end position="70"/>
    </location>
</feature>
<dbReference type="InterPro" id="IPR036271">
    <property type="entry name" value="Tet_transcr_reg_TetR-rel_C_sf"/>
</dbReference>
<dbReference type="PANTHER" id="PTHR47506:SF6">
    <property type="entry name" value="HTH-TYPE TRANSCRIPTIONAL REPRESSOR NEMR"/>
    <property type="match status" value="1"/>
</dbReference>
<accession>F8EY91</accession>
<dbReference type="Gene3D" id="1.10.10.60">
    <property type="entry name" value="Homeodomain-like"/>
    <property type="match status" value="1"/>
</dbReference>
<protein>
    <submittedName>
        <fullName evidence="6">Transcriptional regulator, TetR family</fullName>
    </submittedName>
</protein>
<dbReference type="InterPro" id="IPR023772">
    <property type="entry name" value="DNA-bd_HTH_TetR-type_CS"/>
</dbReference>
<dbReference type="PRINTS" id="PR00455">
    <property type="entry name" value="HTHTETR"/>
</dbReference>
<keyword evidence="3" id="KW-0804">Transcription</keyword>
<dbReference type="SUPFAM" id="SSF46689">
    <property type="entry name" value="Homeodomain-like"/>
    <property type="match status" value="1"/>
</dbReference>
<name>F8EY91_GRAC1</name>
<dbReference type="Pfam" id="PF00440">
    <property type="entry name" value="TetR_N"/>
    <property type="match status" value="1"/>
</dbReference>
<keyword evidence="7" id="KW-1185">Reference proteome</keyword>
<dbReference type="eggNOG" id="COG1309">
    <property type="taxonomic scope" value="Bacteria"/>
</dbReference>
<dbReference type="KEGG" id="scd:Spica_0078"/>
<dbReference type="PROSITE" id="PS01081">
    <property type="entry name" value="HTH_TETR_1"/>
    <property type="match status" value="1"/>
</dbReference>
<dbReference type="RefSeq" id="WP_013967563.1">
    <property type="nucleotide sequence ID" value="NC_015732.1"/>
</dbReference>
<dbReference type="InterPro" id="IPR009057">
    <property type="entry name" value="Homeodomain-like_sf"/>
</dbReference>
<dbReference type="EMBL" id="CP002868">
    <property type="protein sequence ID" value="AEJ18250.1"/>
    <property type="molecule type" value="Genomic_DNA"/>
</dbReference>
<organism evidence="6 7">
    <name type="scientific">Gracilinema caldarium (strain ATCC 51460 / DSM 7334 / H1)</name>
    <name type="common">Treponema caldarium</name>
    <dbReference type="NCBI Taxonomy" id="744872"/>
    <lineage>
        <taxon>Bacteria</taxon>
        <taxon>Pseudomonadati</taxon>
        <taxon>Spirochaetota</taxon>
        <taxon>Spirochaetia</taxon>
        <taxon>Spirochaetales</taxon>
        <taxon>Breznakiellaceae</taxon>
        <taxon>Gracilinema</taxon>
    </lineage>
</organism>
<dbReference type="SUPFAM" id="SSF48498">
    <property type="entry name" value="Tetracyclin repressor-like, C-terminal domain"/>
    <property type="match status" value="1"/>
</dbReference>
<keyword evidence="1" id="KW-0805">Transcription regulation</keyword>
<dbReference type="InterPro" id="IPR001647">
    <property type="entry name" value="HTH_TetR"/>
</dbReference>
<dbReference type="GO" id="GO:0003677">
    <property type="term" value="F:DNA binding"/>
    <property type="evidence" value="ECO:0007669"/>
    <property type="project" value="UniProtKB-UniRule"/>
</dbReference>
<evidence type="ECO:0000259" key="5">
    <source>
        <dbReference type="PROSITE" id="PS50977"/>
    </source>
</evidence>
<keyword evidence="2 4" id="KW-0238">DNA-binding</keyword>
<reference evidence="7" key="1">
    <citation type="journal article" date="2013" name="Stand. Genomic Sci.">
        <title>Genome sequence of the thermophilic fresh-water bacterium Spirochaeta caldaria type strain (H1(T)), reclassification of Spirochaeta caldaria, Spirochaeta stenostrepta, and Spirochaeta zuelzerae in the genus Treponema as Treponema caldaria comb. nov., Treponema stenostrepta comb. nov., and Treponema zuelzerae comb. nov., and emendation of the genus Treponema.</title>
        <authorList>
            <person name="Abt B."/>
            <person name="Goker M."/>
            <person name="Scheuner C."/>
            <person name="Han C."/>
            <person name="Lu M."/>
            <person name="Misra M."/>
            <person name="Lapidus A."/>
            <person name="Nolan M."/>
            <person name="Lucas S."/>
            <person name="Hammon N."/>
            <person name="Deshpande S."/>
            <person name="Cheng J.F."/>
            <person name="Tapia R."/>
            <person name="Goodwin L.A."/>
            <person name="Pitluck S."/>
            <person name="Liolios K."/>
            <person name="Pagani I."/>
            <person name="Ivanova N."/>
            <person name="Mavromatis K."/>
            <person name="Mikhailova N."/>
            <person name="Huntemann M."/>
            <person name="Pati A."/>
            <person name="Chen A."/>
            <person name="Palaniappan K."/>
            <person name="Land M."/>
            <person name="Hauser L."/>
            <person name="Jeffries C.D."/>
            <person name="Rohde M."/>
            <person name="Spring S."/>
            <person name="Gronow S."/>
            <person name="Detter J.C."/>
            <person name="Bristow J."/>
            <person name="Eisen J.A."/>
            <person name="Markowitz V."/>
            <person name="Hugenholtz P."/>
            <person name="Kyrpides N.C."/>
            <person name="Woyke T."/>
            <person name="Klenk H.P."/>
        </authorList>
    </citation>
    <scope>NUCLEOTIDE SEQUENCE</scope>
    <source>
        <strain evidence="7">ATCC 51460 / DSM 7334 / H1</strain>
    </source>
</reference>
<evidence type="ECO:0000256" key="1">
    <source>
        <dbReference type="ARBA" id="ARBA00023015"/>
    </source>
</evidence>
<evidence type="ECO:0000256" key="2">
    <source>
        <dbReference type="ARBA" id="ARBA00023125"/>
    </source>
</evidence>
<gene>
    <name evidence="6" type="ordered locus">Spica_0078</name>
</gene>
<dbReference type="PROSITE" id="PS50977">
    <property type="entry name" value="HTH_TETR_2"/>
    <property type="match status" value="1"/>
</dbReference>
<dbReference type="HOGENOM" id="CLU_1348427_0_0_12"/>
<evidence type="ECO:0000256" key="4">
    <source>
        <dbReference type="PROSITE-ProRule" id="PRU00335"/>
    </source>
</evidence>
<sequence>MRTFSEEHYNETKQNILHAALSISAIEGFEGLTIAKIAHRLHITKPALYHYFKNKNDILIQLTLHYLEQAIKEIDTILYHGSYSYQERLQKLLEYYIIQGKLDPGYFYLEHHINNLLELLPSSPEKEQIKKKSAMIPQIIMSFIQTGIQAGEFIQMDPMTLGTLILSMLSGVLLHSSMPGIQNMPPETLSRMVSHIILKGVQS</sequence>
<dbReference type="Proteomes" id="UP000000503">
    <property type="component" value="Chromosome"/>
</dbReference>
<dbReference type="STRING" id="744872.Spica_0078"/>
<evidence type="ECO:0000256" key="3">
    <source>
        <dbReference type="ARBA" id="ARBA00023163"/>
    </source>
</evidence>
<proteinExistence type="predicted"/>
<evidence type="ECO:0000313" key="6">
    <source>
        <dbReference type="EMBL" id="AEJ18250.1"/>
    </source>
</evidence>
<dbReference type="PANTHER" id="PTHR47506">
    <property type="entry name" value="TRANSCRIPTIONAL REGULATORY PROTEIN"/>
    <property type="match status" value="1"/>
</dbReference>
<feature type="DNA-binding region" description="H-T-H motif" evidence="4">
    <location>
        <begin position="33"/>
        <end position="52"/>
    </location>
</feature>